<keyword evidence="4" id="KW-1185">Reference proteome</keyword>
<dbReference type="RefSeq" id="WP_034832063.1">
    <property type="nucleotide sequence ID" value="NZ_JOKH01000001.1"/>
</dbReference>
<name>A0A081NJW9_9GAMM</name>
<dbReference type="PANTHER" id="PTHR33371">
    <property type="entry name" value="INTERMEMBRANE PHOSPHOLIPID TRANSPORT SYSTEM BINDING PROTEIN MLAD-RELATED"/>
    <property type="match status" value="1"/>
</dbReference>
<dbReference type="Pfam" id="PF02470">
    <property type="entry name" value="MlaD"/>
    <property type="match status" value="1"/>
</dbReference>
<organism evidence="3 4">
    <name type="scientific">Endozoicomonas numazuensis</name>
    <dbReference type="NCBI Taxonomy" id="1137799"/>
    <lineage>
        <taxon>Bacteria</taxon>
        <taxon>Pseudomonadati</taxon>
        <taxon>Pseudomonadota</taxon>
        <taxon>Gammaproteobacteria</taxon>
        <taxon>Oceanospirillales</taxon>
        <taxon>Endozoicomonadaceae</taxon>
        <taxon>Endozoicomonas</taxon>
    </lineage>
</organism>
<dbReference type="InterPro" id="IPR052336">
    <property type="entry name" value="MlaD_Phospholipid_Transporter"/>
</dbReference>
<keyword evidence="1" id="KW-0472">Membrane</keyword>
<dbReference type="InterPro" id="IPR003399">
    <property type="entry name" value="Mce/MlaD"/>
</dbReference>
<evidence type="ECO:0000313" key="3">
    <source>
        <dbReference type="EMBL" id="KEQ18742.1"/>
    </source>
</evidence>
<sequence length="322" mass="35226">MNKKRYSIFAGLFVIAMIGLAVGLAMFVGTGSYSSNSKERYELIYDSSVMGLNIGAPVTLRGVKIGEVTDIRTQLYVDREELLNTVVIDIYPDMVISKGGEVPEDIMEQLVARGLAAKLKTQSLLTGLLYVEVDFYKANSQTIPVSSQYPQLPTVPTDLETITQDLDKMNLPELISDLKSIAHNLNTISGSEAFQKMPGNLNKAFAQFGSMSEDMAKSMSDMRDEFVPMADSMDQMSRAIEKELPKTLGKVNEVLATVEVTLKAVEQTTAALGDTMAPDSPLMFQLERSSKDISRSADAVRELAELLEEQPGSVLSGRETGE</sequence>
<gene>
    <name evidence="3" type="ORF">GZ78_01185</name>
</gene>
<dbReference type="Gene3D" id="1.10.287.950">
    <property type="entry name" value="Methyl-accepting chemotaxis protein"/>
    <property type="match status" value="1"/>
</dbReference>
<keyword evidence="1" id="KW-1133">Transmembrane helix</keyword>
<accession>A0A081NJW9</accession>
<dbReference type="AlphaFoldDB" id="A0A081NJW9"/>
<dbReference type="Proteomes" id="UP000028073">
    <property type="component" value="Unassembled WGS sequence"/>
</dbReference>
<evidence type="ECO:0000313" key="4">
    <source>
        <dbReference type="Proteomes" id="UP000028073"/>
    </source>
</evidence>
<feature type="transmembrane region" description="Helical" evidence="1">
    <location>
        <begin position="7"/>
        <end position="28"/>
    </location>
</feature>
<proteinExistence type="predicted"/>
<evidence type="ECO:0000259" key="2">
    <source>
        <dbReference type="Pfam" id="PF02470"/>
    </source>
</evidence>
<dbReference type="EMBL" id="JOKH01000001">
    <property type="protein sequence ID" value="KEQ18742.1"/>
    <property type="molecule type" value="Genomic_DNA"/>
</dbReference>
<protein>
    <recommendedName>
        <fullName evidence="2">Mce/MlaD domain-containing protein</fullName>
    </recommendedName>
</protein>
<keyword evidence="1" id="KW-0812">Transmembrane</keyword>
<dbReference type="STRING" id="1137799.GZ78_01185"/>
<evidence type="ECO:0000256" key="1">
    <source>
        <dbReference type="SAM" id="Phobius"/>
    </source>
</evidence>
<dbReference type="eggNOG" id="COG1463">
    <property type="taxonomic scope" value="Bacteria"/>
</dbReference>
<dbReference type="PANTHER" id="PTHR33371:SF4">
    <property type="entry name" value="INTERMEMBRANE PHOSPHOLIPID TRANSPORT SYSTEM BINDING PROTEIN MLAD"/>
    <property type="match status" value="1"/>
</dbReference>
<comment type="caution">
    <text evidence="3">The sequence shown here is derived from an EMBL/GenBank/DDBJ whole genome shotgun (WGS) entry which is preliminary data.</text>
</comment>
<reference evidence="3 4" key="1">
    <citation type="submission" date="2014-06" db="EMBL/GenBank/DDBJ databases">
        <title>Whole Genome Sequences of Three Symbiotic Endozoicomonas Bacteria.</title>
        <authorList>
            <person name="Neave M.J."/>
            <person name="Apprill A."/>
            <person name="Voolstra C.R."/>
        </authorList>
    </citation>
    <scope>NUCLEOTIDE SEQUENCE [LARGE SCALE GENOMIC DNA]</scope>
    <source>
        <strain evidence="3 4">DSM 25634</strain>
    </source>
</reference>
<dbReference type="OrthoDB" id="9806984at2"/>
<feature type="domain" description="Mce/MlaD" evidence="2">
    <location>
        <begin position="47"/>
        <end position="135"/>
    </location>
</feature>